<dbReference type="PANTHER" id="PTHR45953:SF1">
    <property type="entry name" value="IDURONATE 2-SULFATASE"/>
    <property type="match status" value="1"/>
</dbReference>
<comment type="caution">
    <text evidence="4">The sequence shown here is derived from an EMBL/GenBank/DDBJ whole genome shotgun (WGS) entry which is preliminary data.</text>
</comment>
<evidence type="ECO:0000256" key="2">
    <source>
        <dbReference type="ARBA" id="ARBA00022801"/>
    </source>
</evidence>
<dbReference type="EMBL" id="BARW01023940">
    <property type="protein sequence ID" value="GAI88172.1"/>
    <property type="molecule type" value="Genomic_DNA"/>
</dbReference>
<dbReference type="GO" id="GO:0046872">
    <property type="term" value="F:metal ion binding"/>
    <property type="evidence" value="ECO:0007669"/>
    <property type="project" value="UniProtKB-KW"/>
</dbReference>
<organism evidence="4">
    <name type="scientific">marine sediment metagenome</name>
    <dbReference type="NCBI Taxonomy" id="412755"/>
    <lineage>
        <taxon>unclassified sequences</taxon>
        <taxon>metagenomes</taxon>
        <taxon>ecological metagenomes</taxon>
    </lineage>
</organism>
<dbReference type="GO" id="GO:0008484">
    <property type="term" value="F:sulfuric ester hydrolase activity"/>
    <property type="evidence" value="ECO:0007669"/>
    <property type="project" value="TreeGrafter"/>
</dbReference>
<feature type="non-terminal residue" evidence="4">
    <location>
        <position position="1"/>
    </location>
</feature>
<keyword evidence="2" id="KW-0378">Hydrolase</keyword>
<keyword evidence="1" id="KW-0479">Metal-binding</keyword>
<dbReference type="GO" id="GO:0005737">
    <property type="term" value="C:cytoplasm"/>
    <property type="evidence" value="ECO:0007669"/>
    <property type="project" value="TreeGrafter"/>
</dbReference>
<sequence>LGLANNTIIIYTSDHGDLMGDHGMILKGPCPFNGILNVPFIWKIPGVTKPAITDSLASSIDISKTILNLLNIPKEAQPPDIQGKDLTPILTDPLEKVRDFCLVEHDEEIEQLKIKIRLRHLITEDYKLTLYNGLPDYGDLFNRKEDPHELHNLWFDENYIDIRHKLVEKIFHENLNAQSRYPKRLAMS</sequence>
<dbReference type="InterPro" id="IPR032506">
    <property type="entry name" value="SGSH_C"/>
</dbReference>
<dbReference type="Pfam" id="PF16347">
    <property type="entry name" value="SGSH_C"/>
    <property type="match status" value="1"/>
</dbReference>
<evidence type="ECO:0000313" key="4">
    <source>
        <dbReference type="EMBL" id="GAI88172.1"/>
    </source>
</evidence>
<dbReference type="PANTHER" id="PTHR45953">
    <property type="entry name" value="IDURONATE 2-SULFATASE"/>
    <property type="match status" value="1"/>
</dbReference>
<gene>
    <name evidence="4" type="ORF">S12H4_39598</name>
</gene>
<proteinExistence type="predicted"/>
<dbReference type="InterPro" id="IPR017850">
    <property type="entry name" value="Alkaline_phosphatase_core_sf"/>
</dbReference>
<name>X1S547_9ZZZZ</name>
<evidence type="ECO:0000256" key="1">
    <source>
        <dbReference type="ARBA" id="ARBA00022723"/>
    </source>
</evidence>
<dbReference type="AlphaFoldDB" id="X1S547"/>
<accession>X1S547</accession>
<reference evidence="4" key="1">
    <citation type="journal article" date="2014" name="Front. Microbiol.">
        <title>High frequency of phylogenetically diverse reductive dehalogenase-homologous genes in deep subseafloor sedimentary metagenomes.</title>
        <authorList>
            <person name="Kawai M."/>
            <person name="Futagami T."/>
            <person name="Toyoda A."/>
            <person name="Takaki Y."/>
            <person name="Nishi S."/>
            <person name="Hori S."/>
            <person name="Arai W."/>
            <person name="Tsubouchi T."/>
            <person name="Morono Y."/>
            <person name="Uchiyama I."/>
            <person name="Ito T."/>
            <person name="Fujiyama A."/>
            <person name="Inagaki F."/>
            <person name="Takami H."/>
        </authorList>
    </citation>
    <scope>NUCLEOTIDE SEQUENCE</scope>
    <source>
        <strain evidence="4">Expedition CK06-06</strain>
    </source>
</reference>
<feature type="domain" description="N-sulphoglucosamine sulphohydrolase C-terminal" evidence="3">
    <location>
        <begin position="33"/>
        <end position="171"/>
    </location>
</feature>
<dbReference type="Gene3D" id="3.40.720.10">
    <property type="entry name" value="Alkaline Phosphatase, subunit A"/>
    <property type="match status" value="1"/>
</dbReference>
<dbReference type="SUPFAM" id="SSF53649">
    <property type="entry name" value="Alkaline phosphatase-like"/>
    <property type="match status" value="1"/>
</dbReference>
<evidence type="ECO:0000259" key="3">
    <source>
        <dbReference type="Pfam" id="PF16347"/>
    </source>
</evidence>
<protein>
    <recommendedName>
        <fullName evidence="3">N-sulphoglucosamine sulphohydrolase C-terminal domain-containing protein</fullName>
    </recommendedName>
</protein>